<organism evidence="1 2">
    <name type="scientific">Stegodyphus mimosarum</name>
    <name type="common">African social velvet spider</name>
    <dbReference type="NCBI Taxonomy" id="407821"/>
    <lineage>
        <taxon>Eukaryota</taxon>
        <taxon>Metazoa</taxon>
        <taxon>Ecdysozoa</taxon>
        <taxon>Arthropoda</taxon>
        <taxon>Chelicerata</taxon>
        <taxon>Arachnida</taxon>
        <taxon>Araneae</taxon>
        <taxon>Araneomorphae</taxon>
        <taxon>Entelegynae</taxon>
        <taxon>Eresoidea</taxon>
        <taxon>Eresidae</taxon>
        <taxon>Stegodyphus</taxon>
    </lineage>
</organism>
<accession>A0A087UKC7</accession>
<gene>
    <name evidence="1" type="ORF">X975_15840</name>
</gene>
<dbReference type="Proteomes" id="UP000054359">
    <property type="component" value="Unassembled WGS sequence"/>
</dbReference>
<sequence>MMKFKLRGWPQGMMGTSMRMRMQLVIVDHFQVKMSRYSVPEHIALVKACMRAITTRLRLKGSSQPS</sequence>
<proteinExistence type="predicted"/>
<name>A0A087UKC7_STEMI</name>
<dbReference type="EMBL" id="KK120225">
    <property type="protein sequence ID" value="KFM77816.1"/>
    <property type="molecule type" value="Genomic_DNA"/>
</dbReference>
<reference evidence="1 2" key="1">
    <citation type="submission" date="2013-11" db="EMBL/GenBank/DDBJ databases">
        <title>Genome sequencing of Stegodyphus mimosarum.</title>
        <authorList>
            <person name="Bechsgaard J."/>
        </authorList>
    </citation>
    <scope>NUCLEOTIDE SEQUENCE [LARGE SCALE GENOMIC DNA]</scope>
</reference>
<evidence type="ECO:0000313" key="2">
    <source>
        <dbReference type="Proteomes" id="UP000054359"/>
    </source>
</evidence>
<evidence type="ECO:0000313" key="1">
    <source>
        <dbReference type="EMBL" id="KFM77816.1"/>
    </source>
</evidence>
<protein>
    <submittedName>
        <fullName evidence="1">Uncharacterized protein</fullName>
    </submittedName>
</protein>
<keyword evidence="2" id="KW-1185">Reference proteome</keyword>
<dbReference type="AlphaFoldDB" id="A0A087UKC7"/>
<feature type="non-terminal residue" evidence="1">
    <location>
        <position position="66"/>
    </location>
</feature>